<evidence type="ECO:0000256" key="1">
    <source>
        <dbReference type="SAM" id="MobiDB-lite"/>
    </source>
</evidence>
<organism evidence="2 3">
    <name type="scientific">Macrostomum lignano</name>
    <dbReference type="NCBI Taxonomy" id="282301"/>
    <lineage>
        <taxon>Eukaryota</taxon>
        <taxon>Metazoa</taxon>
        <taxon>Spiralia</taxon>
        <taxon>Lophotrochozoa</taxon>
        <taxon>Platyhelminthes</taxon>
        <taxon>Rhabditophora</taxon>
        <taxon>Macrostomorpha</taxon>
        <taxon>Macrostomida</taxon>
        <taxon>Macrostomidae</taxon>
        <taxon>Macrostomum</taxon>
    </lineage>
</organism>
<feature type="region of interest" description="Disordered" evidence="1">
    <location>
        <begin position="1"/>
        <end position="29"/>
    </location>
</feature>
<sequence length="143" mass="16243">HRRVRDFPGSSQLPRFLHQPAGRSAVTGRWPPATTLRWSSSPGPAHSQENRGLRDQLEELARLTCWLGASRRAAPWSAAARGQLTPQPGPEIDLMNKEELMDLLVREKDATQKLRLLHRSESPAQDLWRSSRNCSRLAWRPLP</sequence>
<feature type="region of interest" description="Disordered" evidence="1">
    <location>
        <begin position="34"/>
        <end position="53"/>
    </location>
</feature>
<reference evidence="3" key="1">
    <citation type="submission" date="2016-11" db="UniProtKB">
        <authorList>
            <consortium name="WormBaseParasite"/>
        </authorList>
    </citation>
    <scope>IDENTIFICATION</scope>
</reference>
<keyword evidence="2" id="KW-1185">Reference proteome</keyword>
<dbReference type="WBParaSite" id="maker-unitig_22336-snap-gene-0.1-mRNA-1">
    <property type="protein sequence ID" value="maker-unitig_22336-snap-gene-0.1-mRNA-1"/>
    <property type="gene ID" value="maker-unitig_22336-snap-gene-0.1"/>
</dbReference>
<accession>A0A1I8F7M5</accession>
<evidence type="ECO:0000313" key="3">
    <source>
        <dbReference type="WBParaSite" id="maker-unitig_22336-snap-gene-0.1-mRNA-1"/>
    </source>
</evidence>
<protein>
    <submittedName>
        <fullName evidence="3">Coiled-coil domain-containing protein 24</fullName>
    </submittedName>
</protein>
<proteinExistence type="predicted"/>
<dbReference type="Proteomes" id="UP000095280">
    <property type="component" value="Unplaced"/>
</dbReference>
<evidence type="ECO:0000313" key="2">
    <source>
        <dbReference type="Proteomes" id="UP000095280"/>
    </source>
</evidence>
<dbReference type="AlphaFoldDB" id="A0A1I8F7M5"/>
<name>A0A1I8F7M5_9PLAT</name>